<name>A0ABV1HI89_9FIRM</name>
<dbReference type="PANTHER" id="PTHR34180:SF1">
    <property type="entry name" value="BETA-ALANYL-DOPAMINE_CARCININE HYDROLASE"/>
    <property type="match status" value="1"/>
</dbReference>
<dbReference type="Gene3D" id="1.10.10.2120">
    <property type="match status" value="1"/>
</dbReference>
<evidence type="ECO:0000313" key="3">
    <source>
        <dbReference type="Proteomes" id="UP001437460"/>
    </source>
</evidence>
<dbReference type="RefSeq" id="WP_349228445.1">
    <property type="nucleotide sequence ID" value="NZ_JBBMFJ010000003.1"/>
</dbReference>
<proteinExistence type="predicted"/>
<feature type="domain" description="Peptidase C45 hydrolase" evidence="1">
    <location>
        <begin position="126"/>
        <end position="347"/>
    </location>
</feature>
<dbReference type="EMBL" id="JBBMFJ010000003">
    <property type="protein sequence ID" value="MEQ2562024.1"/>
    <property type="molecule type" value="Genomic_DNA"/>
</dbReference>
<organism evidence="2 3">
    <name type="scientific">Ventrimonas faecis</name>
    <dbReference type="NCBI Taxonomy" id="3133170"/>
    <lineage>
        <taxon>Bacteria</taxon>
        <taxon>Bacillati</taxon>
        <taxon>Bacillota</taxon>
        <taxon>Clostridia</taxon>
        <taxon>Lachnospirales</taxon>
        <taxon>Lachnospiraceae</taxon>
        <taxon>Ventrimonas</taxon>
    </lineage>
</organism>
<dbReference type="Proteomes" id="UP001437460">
    <property type="component" value="Unassembled WGS sequence"/>
</dbReference>
<dbReference type="InterPro" id="IPR047794">
    <property type="entry name" value="C45_proenzyme-like"/>
</dbReference>
<protein>
    <submittedName>
        <fullName evidence="2">C45 family peptidase</fullName>
    </submittedName>
</protein>
<keyword evidence="3" id="KW-1185">Reference proteome</keyword>
<dbReference type="Pfam" id="PF03417">
    <property type="entry name" value="AAT"/>
    <property type="match status" value="1"/>
</dbReference>
<comment type="caution">
    <text evidence="2">The sequence shown here is derived from an EMBL/GenBank/DDBJ whole genome shotgun (WGS) entry which is preliminary data.</text>
</comment>
<dbReference type="InterPro" id="IPR047801">
    <property type="entry name" value="Peptidase_C45"/>
</dbReference>
<accession>A0ABV1HI89</accession>
<dbReference type="InterPro" id="IPR005079">
    <property type="entry name" value="Peptidase_C45_hydrolase"/>
</dbReference>
<reference evidence="2 3" key="1">
    <citation type="submission" date="2024-03" db="EMBL/GenBank/DDBJ databases">
        <title>Human intestinal bacterial collection.</title>
        <authorList>
            <person name="Pauvert C."/>
            <person name="Hitch T.C.A."/>
            <person name="Clavel T."/>
        </authorList>
    </citation>
    <scope>NUCLEOTIDE SEQUENCE [LARGE SCALE GENOMIC DNA]</scope>
    <source>
        <strain evidence="2 3">CLA-AP-H27</strain>
    </source>
</reference>
<gene>
    <name evidence="2" type="ORF">WMO41_02310</name>
</gene>
<evidence type="ECO:0000313" key="2">
    <source>
        <dbReference type="EMBL" id="MEQ2562024.1"/>
    </source>
</evidence>
<dbReference type="PANTHER" id="PTHR34180">
    <property type="entry name" value="PEPTIDASE C45"/>
    <property type="match status" value="1"/>
</dbReference>
<sequence>MKRRMREIYVKSSDPFERGRQHGAQVKEEIERVCVGYRKSFEKKGYTWEEARNMAMEYVPYLEKEMPELMEEAKGIAAGAEVDLAVVMVLNTRYELLKFKKGVNNHEHNECTCYALLPEATQEHVTIGGQNWDNSPFIGENLYVLHIDEENGTKIVGISEPAQLIRSGMNSHGISLNCSTLLSYKDVRGVAVPTNFMRRRILQAKTLDEAKALIAGFHPCVSLNYVITSAKDQDAIVYETTPVENFELYPNRGIITQGNDILADPAIDRFIPADKHHQRHFRGQRLQYLLQKKQGEITKEYLQECLRDHYGYPASVCNHAGDEGLQTIASMLYCVSEGYALIAWGNPCEYDYERYVLE</sequence>
<dbReference type="NCBIfam" id="NF040521">
    <property type="entry name" value="C45_proenzyme"/>
    <property type="match status" value="1"/>
</dbReference>
<dbReference type="Gene3D" id="3.60.60.10">
    <property type="entry name" value="Penicillin V Acylase, Chain A"/>
    <property type="match status" value="1"/>
</dbReference>
<evidence type="ECO:0000259" key="1">
    <source>
        <dbReference type="Pfam" id="PF03417"/>
    </source>
</evidence>